<organism evidence="1 2">
    <name type="scientific">Hypsizygus marmoreus</name>
    <name type="common">White beech mushroom</name>
    <name type="synonym">Agaricus marmoreus</name>
    <dbReference type="NCBI Taxonomy" id="39966"/>
    <lineage>
        <taxon>Eukaryota</taxon>
        <taxon>Fungi</taxon>
        <taxon>Dikarya</taxon>
        <taxon>Basidiomycota</taxon>
        <taxon>Agaricomycotina</taxon>
        <taxon>Agaricomycetes</taxon>
        <taxon>Agaricomycetidae</taxon>
        <taxon>Agaricales</taxon>
        <taxon>Tricholomatineae</taxon>
        <taxon>Lyophyllaceae</taxon>
        <taxon>Hypsizygus</taxon>
    </lineage>
</organism>
<proteinExistence type="predicted"/>
<evidence type="ECO:0000313" key="2">
    <source>
        <dbReference type="Proteomes" id="UP000076154"/>
    </source>
</evidence>
<name>A0A369K908_HYPMA</name>
<dbReference type="AlphaFoldDB" id="A0A369K908"/>
<gene>
    <name evidence="1" type="ORF">Hypma_013886</name>
</gene>
<reference evidence="1" key="1">
    <citation type="submission" date="2018-04" db="EMBL/GenBank/DDBJ databases">
        <title>Whole genome sequencing of Hypsizygus marmoreus.</title>
        <authorList>
            <person name="Choi I.-G."/>
            <person name="Min B."/>
            <person name="Kim J.-G."/>
            <person name="Kim S."/>
            <person name="Oh Y.-L."/>
            <person name="Kong W.-S."/>
            <person name="Park H."/>
            <person name="Jeong J."/>
            <person name="Song E.-S."/>
        </authorList>
    </citation>
    <scope>NUCLEOTIDE SEQUENCE [LARGE SCALE GENOMIC DNA]</scope>
    <source>
        <strain evidence="1">51987-8</strain>
    </source>
</reference>
<sequence>MWHFKTFAAYMIYSLLERVGYHRHRSFINSLFGLDGASSAVTNESLSQVADLRFLQRVIIADPQRYLPGDYRYQWDGGGSKSAALRPALDVYTIRQQCDFFQTGESSASRIPDFSASIERQNPGLSFLLVFIKILSTDNPTYTLRNRDLSGWTSAEVLMPGPISAKAGNYPLLSSSELERSSRVAPN</sequence>
<evidence type="ECO:0000313" key="1">
    <source>
        <dbReference type="EMBL" id="RDB30052.1"/>
    </source>
</evidence>
<accession>A0A369K908</accession>
<dbReference type="Proteomes" id="UP000076154">
    <property type="component" value="Unassembled WGS sequence"/>
</dbReference>
<protein>
    <submittedName>
        <fullName evidence="1">Uncharacterized protein</fullName>
    </submittedName>
</protein>
<dbReference type="EMBL" id="LUEZ02000009">
    <property type="protein sequence ID" value="RDB30052.1"/>
    <property type="molecule type" value="Genomic_DNA"/>
</dbReference>
<comment type="caution">
    <text evidence="1">The sequence shown here is derived from an EMBL/GenBank/DDBJ whole genome shotgun (WGS) entry which is preliminary data.</text>
</comment>
<dbReference type="InParanoid" id="A0A369K908"/>
<keyword evidence="2" id="KW-1185">Reference proteome</keyword>